<dbReference type="PANTHER" id="PTHR30483">
    <property type="entry name" value="LEUCINE-SPECIFIC-BINDING PROTEIN"/>
    <property type="match status" value="1"/>
</dbReference>
<dbReference type="PANTHER" id="PTHR30483:SF6">
    <property type="entry name" value="PERIPLASMIC BINDING PROTEIN OF ABC TRANSPORTER FOR NATURAL AMINO ACIDS"/>
    <property type="match status" value="1"/>
</dbReference>
<dbReference type="InterPro" id="IPR028081">
    <property type="entry name" value="Leu-bd"/>
</dbReference>
<dbReference type="SUPFAM" id="SSF53822">
    <property type="entry name" value="Periplasmic binding protein-like I"/>
    <property type="match status" value="1"/>
</dbReference>
<evidence type="ECO:0000259" key="2">
    <source>
        <dbReference type="Pfam" id="PF13458"/>
    </source>
</evidence>
<dbReference type="AlphaFoldDB" id="A0A645FFA4"/>
<proteinExistence type="predicted"/>
<dbReference type="InterPro" id="IPR051010">
    <property type="entry name" value="BCAA_transport"/>
</dbReference>
<accession>A0A645FFA4</accession>
<sequence length="262" mass="28666">MDEVCTTNPDTGKPYPYMFLAEPSSAIQSYCMAEYALTKLGAKTAATLYNPGNAFAKSQAAPFVQYMNENGGKVVSEQTFSWTDKDYSAQAIKIVAAKPDVVFVCDYLPQNVTSYDALRDAGFKGPIIGANTLSLPFATMVKNKVYDVYFLQNYDMLNPNVGNINELITKHMKETGTAAPAANVGFGWDAVQVLANAMRSAKNPTDGKEVAELLRKTDNVMLSSGSTITIDPATHRPNNMGMYIADYDEKLSLRIVDFIKVN</sequence>
<name>A0A645FFA4_9ZZZZ</name>
<gene>
    <name evidence="3" type="ORF">SDC9_160317</name>
</gene>
<comment type="caution">
    <text evidence="3">The sequence shown here is derived from an EMBL/GenBank/DDBJ whole genome shotgun (WGS) entry which is preliminary data.</text>
</comment>
<dbReference type="EMBL" id="VSSQ01059438">
    <property type="protein sequence ID" value="MPN12997.1"/>
    <property type="molecule type" value="Genomic_DNA"/>
</dbReference>
<feature type="domain" description="Leucine-binding protein" evidence="2">
    <location>
        <begin position="11"/>
        <end position="248"/>
    </location>
</feature>
<keyword evidence="1" id="KW-0732">Signal</keyword>
<evidence type="ECO:0000313" key="3">
    <source>
        <dbReference type="EMBL" id="MPN12997.1"/>
    </source>
</evidence>
<dbReference type="InterPro" id="IPR028082">
    <property type="entry name" value="Peripla_BP_I"/>
</dbReference>
<reference evidence="3" key="1">
    <citation type="submission" date="2019-08" db="EMBL/GenBank/DDBJ databases">
        <authorList>
            <person name="Kucharzyk K."/>
            <person name="Murdoch R.W."/>
            <person name="Higgins S."/>
            <person name="Loffler F."/>
        </authorList>
    </citation>
    <scope>NUCLEOTIDE SEQUENCE</scope>
</reference>
<dbReference type="Pfam" id="PF13458">
    <property type="entry name" value="Peripla_BP_6"/>
    <property type="match status" value="1"/>
</dbReference>
<organism evidence="3">
    <name type="scientific">bioreactor metagenome</name>
    <dbReference type="NCBI Taxonomy" id="1076179"/>
    <lineage>
        <taxon>unclassified sequences</taxon>
        <taxon>metagenomes</taxon>
        <taxon>ecological metagenomes</taxon>
    </lineage>
</organism>
<protein>
    <recommendedName>
        <fullName evidence="2">Leucine-binding protein domain-containing protein</fullName>
    </recommendedName>
</protein>
<dbReference type="Gene3D" id="3.40.50.2300">
    <property type="match status" value="2"/>
</dbReference>
<evidence type="ECO:0000256" key="1">
    <source>
        <dbReference type="ARBA" id="ARBA00022729"/>
    </source>
</evidence>